<dbReference type="Proteomes" id="UP001154329">
    <property type="component" value="Chromosome 4"/>
</dbReference>
<dbReference type="AlphaFoldDB" id="A0A9P0NSD9"/>
<feature type="region of interest" description="Disordered" evidence="1">
    <location>
        <begin position="101"/>
        <end position="145"/>
    </location>
</feature>
<evidence type="ECO:0000313" key="2">
    <source>
        <dbReference type="EMBL" id="CAH1736691.1"/>
    </source>
</evidence>
<keyword evidence="3" id="KW-1185">Reference proteome</keyword>
<feature type="compositionally biased region" description="Polar residues" evidence="1">
    <location>
        <begin position="136"/>
        <end position="145"/>
    </location>
</feature>
<name>A0A9P0NSD9_APHGO</name>
<reference evidence="2" key="1">
    <citation type="submission" date="2022-02" db="EMBL/GenBank/DDBJ databases">
        <authorList>
            <person name="King R."/>
        </authorList>
    </citation>
    <scope>NUCLEOTIDE SEQUENCE</scope>
</reference>
<organism evidence="2 3">
    <name type="scientific">Aphis gossypii</name>
    <name type="common">Cotton aphid</name>
    <dbReference type="NCBI Taxonomy" id="80765"/>
    <lineage>
        <taxon>Eukaryota</taxon>
        <taxon>Metazoa</taxon>
        <taxon>Ecdysozoa</taxon>
        <taxon>Arthropoda</taxon>
        <taxon>Hexapoda</taxon>
        <taxon>Insecta</taxon>
        <taxon>Pterygota</taxon>
        <taxon>Neoptera</taxon>
        <taxon>Paraneoptera</taxon>
        <taxon>Hemiptera</taxon>
        <taxon>Sternorrhyncha</taxon>
        <taxon>Aphidomorpha</taxon>
        <taxon>Aphidoidea</taxon>
        <taxon>Aphididae</taxon>
        <taxon>Aphidini</taxon>
        <taxon>Aphis</taxon>
        <taxon>Aphis</taxon>
    </lineage>
</organism>
<accession>A0A9P0NSD9</accession>
<dbReference type="EMBL" id="OU899037">
    <property type="protein sequence ID" value="CAH1736691.1"/>
    <property type="molecule type" value="Genomic_DNA"/>
</dbReference>
<evidence type="ECO:0000313" key="3">
    <source>
        <dbReference type="Proteomes" id="UP001154329"/>
    </source>
</evidence>
<proteinExistence type="predicted"/>
<gene>
    <name evidence="2" type="ORF">APHIGO_LOCUS10378</name>
</gene>
<evidence type="ECO:0000256" key="1">
    <source>
        <dbReference type="SAM" id="MobiDB-lite"/>
    </source>
</evidence>
<reference evidence="2" key="2">
    <citation type="submission" date="2022-10" db="EMBL/GenBank/DDBJ databases">
        <authorList>
            <consortium name="ENA_rothamsted_submissions"/>
            <consortium name="culmorum"/>
            <person name="King R."/>
        </authorList>
    </citation>
    <scope>NUCLEOTIDE SEQUENCE</scope>
</reference>
<protein>
    <submittedName>
        <fullName evidence="2">Uncharacterized protein</fullName>
    </submittedName>
</protein>
<sequence length="145" mass="15064">MKIQKNIIVIIVGETTIDRTVFNFCNYFCCCCCYFRTTSHDGCPRLCLCVAECWSTVASGEVERASDEDWSGVVPGGGGGGGGAAGGLVLHCCCCGAGQDDGRRDTHTPGTRMGPRLFRQPTNTTGGSSGGGGGRNVNTTAAAER</sequence>